<dbReference type="PANTHER" id="PTHR46211">
    <property type="entry name" value="GLYCEROPHOSPHORYL DIESTER PHOSPHODIESTERASE"/>
    <property type="match status" value="1"/>
</dbReference>
<dbReference type="Gene3D" id="3.20.20.190">
    <property type="entry name" value="Phosphatidylinositol (PI) phosphodiesterase"/>
    <property type="match status" value="1"/>
</dbReference>
<evidence type="ECO:0000313" key="3">
    <source>
        <dbReference type="Proteomes" id="UP000295310"/>
    </source>
</evidence>
<dbReference type="GO" id="GO:0008081">
    <property type="term" value="F:phosphoric diester hydrolase activity"/>
    <property type="evidence" value="ECO:0007669"/>
    <property type="project" value="InterPro"/>
</dbReference>
<organism evidence="2 3">
    <name type="scientific">Macrococcus brunensis</name>
    <dbReference type="NCBI Taxonomy" id="198483"/>
    <lineage>
        <taxon>Bacteria</taxon>
        <taxon>Bacillati</taxon>
        <taxon>Bacillota</taxon>
        <taxon>Bacilli</taxon>
        <taxon>Bacillales</taxon>
        <taxon>Staphylococcaceae</taxon>
        <taxon>Macrococcus</taxon>
    </lineage>
</organism>
<dbReference type="RefSeq" id="WP_133431051.1">
    <property type="nucleotide sequence ID" value="NZ_SCWA01000002.1"/>
</dbReference>
<proteinExistence type="predicted"/>
<name>A0A4R6BG35_9STAP</name>
<reference evidence="2 3" key="1">
    <citation type="submission" date="2019-01" db="EMBL/GenBank/DDBJ databases">
        <title>Draft genome sequences of the type strains of six Macrococcus species.</title>
        <authorList>
            <person name="Mazhar S."/>
            <person name="Altermann E."/>
            <person name="Hill C."/>
            <person name="Mcauliffe O."/>
        </authorList>
    </citation>
    <scope>NUCLEOTIDE SEQUENCE [LARGE SCALE GENOMIC DNA]</scope>
    <source>
        <strain evidence="2 3">CCM4811</strain>
    </source>
</reference>
<gene>
    <name evidence="2" type="ORF">ERX27_01465</name>
</gene>
<dbReference type="InterPro" id="IPR017946">
    <property type="entry name" value="PLC-like_Pdiesterase_TIM-brl"/>
</dbReference>
<comment type="caution">
    <text evidence="2">The sequence shown here is derived from an EMBL/GenBank/DDBJ whole genome shotgun (WGS) entry which is preliminary data.</text>
</comment>
<dbReference type="OrthoDB" id="384721at2"/>
<sequence>MNKTVKTGAMLLAAYGTSIAVSKQLAKNEKRAIRPYFTGRAPYVFAHRGGMKLAPESTMAAFNEAASLEVDGFEIDIRVTKDDVIVVFHDAYVDRVSNGTGLIADKTLQELKTLDFSYYFKDINGDYPFRGQQDAGIVTLEELITKFPDKRINIDIKDRPETVAGMKAPELLNELITKLHAEDRVLVTSFHDEQTARFTALNSRVATGAGVNEVRKAYALYTSGYGHLYQPQADTFQIPVSFRGIRLDSARWMNFLASHNIAVGYWVINSIDEMDDLLQKGAHTIVTDRPDLAYHLIKERYRK</sequence>
<dbReference type="Proteomes" id="UP000295310">
    <property type="component" value="Unassembled WGS sequence"/>
</dbReference>
<dbReference type="AlphaFoldDB" id="A0A4R6BG35"/>
<keyword evidence="3" id="KW-1185">Reference proteome</keyword>
<dbReference type="InterPro" id="IPR030395">
    <property type="entry name" value="GP_PDE_dom"/>
</dbReference>
<dbReference type="PROSITE" id="PS51704">
    <property type="entry name" value="GP_PDE"/>
    <property type="match status" value="1"/>
</dbReference>
<dbReference type="EMBL" id="SCWA01000002">
    <property type="protein sequence ID" value="TDL98789.1"/>
    <property type="molecule type" value="Genomic_DNA"/>
</dbReference>
<dbReference type="Pfam" id="PF03009">
    <property type="entry name" value="GDPD"/>
    <property type="match status" value="1"/>
</dbReference>
<accession>A0A4R6BG35</accession>
<evidence type="ECO:0000259" key="1">
    <source>
        <dbReference type="PROSITE" id="PS51704"/>
    </source>
</evidence>
<dbReference type="PANTHER" id="PTHR46211:SF1">
    <property type="entry name" value="GLYCEROPHOSPHODIESTER PHOSPHODIESTERASE, CYTOPLASMIC"/>
    <property type="match status" value="1"/>
</dbReference>
<protein>
    <submittedName>
        <fullName evidence="2">Glycerophosphodiester phosphodiesterase</fullName>
    </submittedName>
</protein>
<dbReference type="SUPFAM" id="SSF51695">
    <property type="entry name" value="PLC-like phosphodiesterases"/>
    <property type="match status" value="1"/>
</dbReference>
<dbReference type="GO" id="GO:0006629">
    <property type="term" value="P:lipid metabolic process"/>
    <property type="evidence" value="ECO:0007669"/>
    <property type="project" value="InterPro"/>
</dbReference>
<evidence type="ECO:0000313" key="2">
    <source>
        <dbReference type="EMBL" id="TDL98789.1"/>
    </source>
</evidence>
<dbReference type="CDD" id="cd08561">
    <property type="entry name" value="GDPD_cytoplasmic_ScUgpQ2_like"/>
    <property type="match status" value="1"/>
</dbReference>
<feature type="domain" description="GP-PDE" evidence="1">
    <location>
        <begin position="42"/>
        <end position="297"/>
    </location>
</feature>